<protein>
    <recommendedName>
        <fullName evidence="1">Peptidase M28 domain-containing protein</fullName>
    </recommendedName>
</protein>
<dbReference type="SUPFAM" id="SSF53187">
    <property type="entry name" value="Zn-dependent exopeptidases"/>
    <property type="match status" value="1"/>
</dbReference>
<reference evidence="2 3" key="1">
    <citation type="submission" date="2015-07" db="EMBL/GenBank/DDBJ databases">
        <title>Draft genome of Bellilinea caldifistulae DSM 17877.</title>
        <authorList>
            <person name="Hemp J."/>
            <person name="Ward L.M."/>
            <person name="Pace L.A."/>
            <person name="Fischer W.W."/>
        </authorList>
    </citation>
    <scope>NUCLEOTIDE SEQUENCE [LARGE SCALE GENOMIC DNA]</scope>
    <source>
        <strain evidence="2 3">GOMI-1</strain>
    </source>
</reference>
<dbReference type="PANTHER" id="PTHR12147:SF26">
    <property type="entry name" value="PEPTIDASE M28 DOMAIN-CONTAINING PROTEIN"/>
    <property type="match status" value="1"/>
</dbReference>
<dbReference type="Pfam" id="PF04389">
    <property type="entry name" value="Peptidase_M28"/>
    <property type="match status" value="1"/>
</dbReference>
<evidence type="ECO:0000313" key="2">
    <source>
        <dbReference type="EMBL" id="KPL76829.1"/>
    </source>
</evidence>
<evidence type="ECO:0000259" key="1">
    <source>
        <dbReference type="Pfam" id="PF04389"/>
    </source>
</evidence>
<dbReference type="AlphaFoldDB" id="A0A0P6XU21"/>
<dbReference type="Gene3D" id="3.40.630.10">
    <property type="entry name" value="Zn peptidases"/>
    <property type="match status" value="1"/>
</dbReference>
<dbReference type="GO" id="GO:0008235">
    <property type="term" value="F:metalloexopeptidase activity"/>
    <property type="evidence" value="ECO:0007669"/>
    <property type="project" value="InterPro"/>
</dbReference>
<dbReference type="Gene3D" id="3.50.30.30">
    <property type="match status" value="1"/>
</dbReference>
<keyword evidence="3" id="KW-1185">Reference proteome</keyword>
<dbReference type="EMBL" id="LGHJ01000011">
    <property type="protein sequence ID" value="KPL76829.1"/>
    <property type="molecule type" value="Genomic_DNA"/>
</dbReference>
<dbReference type="RefSeq" id="WP_145962601.1">
    <property type="nucleotide sequence ID" value="NZ_DF967971.1"/>
</dbReference>
<comment type="caution">
    <text evidence="2">The sequence shown here is derived from an EMBL/GenBank/DDBJ whole genome shotgun (WGS) entry which is preliminary data.</text>
</comment>
<feature type="domain" description="Peptidase M28" evidence="1">
    <location>
        <begin position="211"/>
        <end position="398"/>
    </location>
</feature>
<dbReference type="Proteomes" id="UP000050514">
    <property type="component" value="Unassembled WGS sequence"/>
</dbReference>
<dbReference type="InterPro" id="IPR007484">
    <property type="entry name" value="Peptidase_M28"/>
</dbReference>
<dbReference type="GO" id="GO:0006508">
    <property type="term" value="P:proteolysis"/>
    <property type="evidence" value="ECO:0007669"/>
    <property type="project" value="InterPro"/>
</dbReference>
<sequence length="405" mass="45118">MNSKNWEERVREYLHFLCVETGGRSVGSEGNQKAAEYIRRAFSSNGWQVQSSRFECVDWEEEGCSLCAGGLAFEAKASPYGRGGKWIAPLICVGSPDELESVSLTGKIVLLHGELTRQQWTPKNFPFYQHEQHQHWIGLLERKSPLAIIAATGRDPQIAGGVYPFPLIEDGDFDIPSVYMTEQEGEKLAEQAGKMVELEIRARRMPSQGNNIRAMLPGKSSRRVVCFAHFDAKIGTPGALDNASGVTILLLLAEMLRGERLNWTVELTALNGEDYYSNPGEVIWLKENQGRFTEIGLGINFDLVGFREGRTAFSLYQLPNPLEAMIRGRFAKFGGLVEGESWVQSDHSLFLIHGVPALAFASEKMADLMQDVIHTERDTPDLIEPDRIVETALAVADLIHHLEGE</sequence>
<gene>
    <name evidence="2" type="ORF">AC812_05040</name>
</gene>
<evidence type="ECO:0000313" key="3">
    <source>
        <dbReference type="Proteomes" id="UP000050514"/>
    </source>
</evidence>
<organism evidence="2 3">
    <name type="scientific">Bellilinea caldifistulae</name>
    <dbReference type="NCBI Taxonomy" id="360411"/>
    <lineage>
        <taxon>Bacteria</taxon>
        <taxon>Bacillati</taxon>
        <taxon>Chloroflexota</taxon>
        <taxon>Anaerolineae</taxon>
        <taxon>Anaerolineales</taxon>
        <taxon>Anaerolineaceae</taxon>
        <taxon>Bellilinea</taxon>
    </lineage>
</organism>
<accession>A0A0P6XU21</accession>
<dbReference type="OrthoDB" id="9789219at2"/>
<dbReference type="STRING" id="360411.AC812_05040"/>
<dbReference type="InterPro" id="IPR045175">
    <property type="entry name" value="M28_fam"/>
</dbReference>
<proteinExistence type="predicted"/>
<name>A0A0P6XU21_9CHLR</name>
<dbReference type="PATRIC" id="fig|360411.5.peg.104"/>
<dbReference type="PANTHER" id="PTHR12147">
    <property type="entry name" value="METALLOPEPTIDASE M28 FAMILY MEMBER"/>
    <property type="match status" value="1"/>
</dbReference>